<dbReference type="PANTHER" id="PTHR43447">
    <property type="entry name" value="ALPHA-AMYLASE"/>
    <property type="match status" value="1"/>
</dbReference>
<keyword evidence="3" id="KW-0150">Chloroplast</keyword>
<dbReference type="SUPFAM" id="SSF51445">
    <property type="entry name" value="(Trans)glycosidases"/>
    <property type="match status" value="1"/>
</dbReference>
<dbReference type="EMBL" id="CP144689">
    <property type="protein sequence ID" value="WVY88988.1"/>
    <property type="molecule type" value="Genomic_DNA"/>
</dbReference>
<evidence type="ECO:0000313" key="4">
    <source>
        <dbReference type="Proteomes" id="UP001374535"/>
    </source>
</evidence>
<dbReference type="Gene3D" id="3.20.20.80">
    <property type="entry name" value="Glycosidases"/>
    <property type="match status" value="1"/>
</dbReference>
<geneLocation type="chloroplast" evidence="3"/>
<name>A0AAQ3MDY1_VIGMU</name>
<keyword evidence="3" id="KW-0934">Plastid</keyword>
<protein>
    <recommendedName>
        <fullName evidence="2">1,4-alpha-D-glucan glucanohydrolase</fullName>
    </recommendedName>
</protein>
<evidence type="ECO:0000256" key="1">
    <source>
        <dbReference type="ARBA" id="ARBA00008061"/>
    </source>
</evidence>
<comment type="similarity">
    <text evidence="1">Belongs to the glycosyl hydrolase 13 family.</text>
</comment>
<keyword evidence="4" id="KW-1185">Reference proteome</keyword>
<accession>A0AAQ3MDY1</accession>
<proteinExistence type="inferred from homology"/>
<dbReference type="Proteomes" id="UP001374535">
    <property type="component" value="Chloroplast Pltd"/>
</dbReference>
<evidence type="ECO:0000256" key="2">
    <source>
        <dbReference type="ARBA" id="ARBA00030238"/>
    </source>
</evidence>
<dbReference type="InterPro" id="IPR017853">
    <property type="entry name" value="GH"/>
</dbReference>
<reference evidence="3 4" key="1">
    <citation type="journal article" date="2023" name="Life. Sci Alliance">
        <title>Evolutionary insights into 3D genome organization and epigenetic landscape of Vigna mungo.</title>
        <authorList>
            <person name="Junaid A."/>
            <person name="Singh B."/>
            <person name="Bhatia S."/>
        </authorList>
    </citation>
    <scope>NUCLEOTIDE SEQUENCE [LARGE SCALE GENOMIC DNA]</scope>
    <source>
        <strain evidence="3">Urdbean</strain>
    </source>
</reference>
<organism evidence="3 4">
    <name type="scientific">Vigna mungo</name>
    <name type="common">Black gram</name>
    <name type="synonym">Phaseolus mungo</name>
    <dbReference type="NCBI Taxonomy" id="3915"/>
    <lineage>
        <taxon>Eukaryota</taxon>
        <taxon>Viridiplantae</taxon>
        <taxon>Streptophyta</taxon>
        <taxon>Embryophyta</taxon>
        <taxon>Tracheophyta</taxon>
        <taxon>Spermatophyta</taxon>
        <taxon>Magnoliopsida</taxon>
        <taxon>eudicotyledons</taxon>
        <taxon>Gunneridae</taxon>
        <taxon>Pentapetalae</taxon>
        <taxon>rosids</taxon>
        <taxon>fabids</taxon>
        <taxon>Fabales</taxon>
        <taxon>Fabaceae</taxon>
        <taxon>Papilionoideae</taxon>
        <taxon>50 kb inversion clade</taxon>
        <taxon>NPAAA clade</taxon>
        <taxon>indigoferoid/millettioid clade</taxon>
        <taxon>Phaseoleae</taxon>
        <taxon>Vigna</taxon>
    </lineage>
</organism>
<gene>
    <name evidence="3" type="ORF">V8G54_037882</name>
</gene>
<dbReference type="AlphaFoldDB" id="A0AAQ3MDY1"/>
<sequence>MEKRRYSRRQVMAACDDGENGGRKGIFDGIPLAWDEHAVTTCSGGLGNPSTGKKTFPGFPNIDHTKEYVRKNILNCLRWLRYDVDSHRQDIINWIDGMGQLSTAFDFTTKGILQETAKGEFWRLRDAKGKALGVMGWWASRSITFLDNHDTGSSQLQFIGIT</sequence>
<evidence type="ECO:0000313" key="3">
    <source>
        <dbReference type="EMBL" id="WVY88988.1"/>
    </source>
</evidence>